<dbReference type="InterPro" id="IPR036721">
    <property type="entry name" value="RCK_C_sf"/>
</dbReference>
<dbReference type="KEGG" id="pnp:IJ22_29220"/>
<dbReference type="InterPro" id="IPR006037">
    <property type="entry name" value="RCK_C"/>
</dbReference>
<dbReference type="InterPro" id="IPR026278">
    <property type="entry name" value="KhtT"/>
</dbReference>
<dbReference type="OrthoDB" id="67547at2"/>
<organism evidence="1 2">
    <name type="scientific">Paenibacillus naphthalenovorans</name>
    <dbReference type="NCBI Taxonomy" id="162209"/>
    <lineage>
        <taxon>Bacteria</taxon>
        <taxon>Bacillati</taxon>
        <taxon>Bacillota</taxon>
        <taxon>Bacilli</taxon>
        <taxon>Bacillales</taxon>
        <taxon>Paenibacillaceae</taxon>
        <taxon>Paenibacillus</taxon>
    </lineage>
</organism>
<dbReference type="STRING" id="162209.IJ22_29220"/>
<dbReference type="AlphaFoldDB" id="A0A0U2MYB7"/>
<keyword evidence="2" id="KW-1185">Reference proteome</keyword>
<dbReference type="Gene3D" id="3.30.70.1450">
    <property type="entry name" value="Regulator of K+ conductance, C-terminal domain"/>
    <property type="match status" value="1"/>
</dbReference>
<dbReference type="PATRIC" id="fig|162209.4.peg.3116"/>
<dbReference type="Pfam" id="PF25991">
    <property type="entry name" value="KhtT_N"/>
    <property type="match status" value="1"/>
</dbReference>
<dbReference type="GO" id="GO:0008324">
    <property type="term" value="F:monoatomic cation transmembrane transporter activity"/>
    <property type="evidence" value="ECO:0007669"/>
    <property type="project" value="InterPro"/>
</dbReference>
<reference evidence="1 2" key="2">
    <citation type="journal article" date="2016" name="Genome Announc.">
        <title>Complete Genome Sequences of Two Interactive Moderate Thermophiles, Paenibacillus napthalenovorans 32O-Y and Paenibacillus sp. 32O-W.</title>
        <authorList>
            <person name="Butler R.R.III."/>
            <person name="Wang J."/>
            <person name="Stark B.C."/>
            <person name="Pombert J.F."/>
        </authorList>
    </citation>
    <scope>NUCLEOTIDE SEQUENCE [LARGE SCALE GENOMIC DNA]</scope>
    <source>
        <strain evidence="1 2">32O-Y</strain>
    </source>
</reference>
<reference evidence="2" key="1">
    <citation type="submission" date="2015-12" db="EMBL/GenBank/DDBJ databases">
        <title>Complete genome sequences of two moderately thermophilic Paenibacillus species.</title>
        <authorList>
            <person name="Butler R.III."/>
            <person name="Wang J."/>
            <person name="Stark B.C."/>
            <person name="Pombert J.-F."/>
        </authorList>
    </citation>
    <scope>NUCLEOTIDE SEQUENCE [LARGE SCALE GENOMIC DNA]</scope>
    <source>
        <strain evidence="2">32O-Y</strain>
    </source>
</reference>
<dbReference type="Pfam" id="PF02080">
    <property type="entry name" value="TrkA_C"/>
    <property type="match status" value="1"/>
</dbReference>
<dbReference type="SUPFAM" id="SSF116726">
    <property type="entry name" value="TrkA C-terminal domain-like"/>
    <property type="match status" value="1"/>
</dbReference>
<proteinExistence type="predicted"/>
<dbReference type="Proteomes" id="UP000061660">
    <property type="component" value="Chromosome"/>
</dbReference>
<name>A0A0U2MYB7_9BACL</name>
<protein>
    <submittedName>
        <fullName evidence="1">Potassium transporter</fullName>
    </submittedName>
</protein>
<accession>A0A0U2MYB7</accession>
<evidence type="ECO:0000313" key="2">
    <source>
        <dbReference type="Proteomes" id="UP000061660"/>
    </source>
</evidence>
<dbReference type="PIRSF" id="PIRSF005028">
    <property type="entry name" value="KhtT"/>
    <property type="match status" value="1"/>
</dbReference>
<dbReference type="InterPro" id="IPR058776">
    <property type="entry name" value="KhtT-like_N"/>
</dbReference>
<dbReference type="RefSeq" id="WP_062409284.1">
    <property type="nucleotide sequence ID" value="NZ_BJCS01000007.1"/>
</dbReference>
<dbReference type="PROSITE" id="PS51202">
    <property type="entry name" value="RCK_C"/>
    <property type="match status" value="1"/>
</dbReference>
<dbReference type="EMBL" id="CP013652">
    <property type="protein sequence ID" value="ALS23295.1"/>
    <property type="molecule type" value="Genomic_DNA"/>
</dbReference>
<dbReference type="GO" id="GO:0006813">
    <property type="term" value="P:potassium ion transport"/>
    <property type="evidence" value="ECO:0007669"/>
    <property type="project" value="InterPro"/>
</dbReference>
<sequence length="165" mass="18611">MPNIREIDLPGIGRKFQLITRGGDKLVIIIHDDGRRELYHFEHEDPDDSISMVTLDDDEARIIGSIIGGMNYKPKALETIEVELDDLTIEWYKVEPNYKCVGLSIGQLEIRQKTGTSIIAVVEKDHSKKINPGPDYVFKADSMLIVAGERKHLKLLKQILVSGSE</sequence>
<gene>
    <name evidence="1" type="ORF">IJ22_29220</name>
</gene>
<evidence type="ECO:0000313" key="1">
    <source>
        <dbReference type="EMBL" id="ALS23295.1"/>
    </source>
</evidence>